<keyword evidence="2" id="KW-0547">Nucleotide-binding</keyword>
<dbReference type="EMBL" id="KB822715">
    <property type="protein sequence ID" value="ETN44454.1"/>
    <property type="molecule type" value="Genomic_DNA"/>
</dbReference>
<dbReference type="Gene3D" id="1.10.510.10">
    <property type="entry name" value="Transferase(Phosphotransferase) domain 1"/>
    <property type="match status" value="1"/>
</dbReference>
<protein>
    <recommendedName>
        <fullName evidence="5">Protein kinase domain-containing protein</fullName>
    </recommendedName>
</protein>
<dbReference type="HOGENOM" id="CLU_048008_2_1_1"/>
<gene>
    <name evidence="6" type="ORF">HMPREF1541_10635</name>
</gene>
<feature type="domain" description="Protein kinase" evidence="5">
    <location>
        <begin position="11"/>
        <end position="302"/>
    </location>
</feature>
<feature type="region of interest" description="Disordered" evidence="4">
    <location>
        <begin position="17"/>
        <end position="69"/>
    </location>
</feature>
<keyword evidence="3" id="KW-0067">ATP-binding</keyword>
<dbReference type="InterPro" id="IPR051931">
    <property type="entry name" value="PAK3-like"/>
</dbReference>
<evidence type="ECO:0000256" key="3">
    <source>
        <dbReference type="ARBA" id="ARBA00022840"/>
    </source>
</evidence>
<dbReference type="Proteomes" id="UP000030752">
    <property type="component" value="Unassembled WGS sequence"/>
</dbReference>
<dbReference type="PANTHER" id="PTHR45832:SF22">
    <property type="entry name" value="SERINE_THREONINE-PROTEIN KINASE SAMKA-RELATED"/>
    <property type="match status" value="1"/>
</dbReference>
<evidence type="ECO:0000259" key="5">
    <source>
        <dbReference type="PROSITE" id="PS50011"/>
    </source>
</evidence>
<dbReference type="InterPro" id="IPR011009">
    <property type="entry name" value="Kinase-like_dom_sf"/>
</dbReference>
<comment type="similarity">
    <text evidence="1">Belongs to the protein kinase superfamily. STE Ser/Thr protein kinase family. STE20 subfamily.</text>
</comment>
<evidence type="ECO:0000313" key="6">
    <source>
        <dbReference type="EMBL" id="ETN44454.1"/>
    </source>
</evidence>
<evidence type="ECO:0000256" key="4">
    <source>
        <dbReference type="SAM" id="MobiDB-lite"/>
    </source>
</evidence>
<evidence type="ECO:0000256" key="1">
    <source>
        <dbReference type="ARBA" id="ARBA00008874"/>
    </source>
</evidence>
<feature type="compositionally biased region" description="Polar residues" evidence="4">
    <location>
        <begin position="19"/>
        <end position="33"/>
    </location>
</feature>
<evidence type="ECO:0000313" key="7">
    <source>
        <dbReference type="Proteomes" id="UP000030752"/>
    </source>
</evidence>
<dbReference type="PROSITE" id="PS50011">
    <property type="entry name" value="PROTEIN_KINASE_DOM"/>
    <property type="match status" value="1"/>
</dbReference>
<dbReference type="AlphaFoldDB" id="W2S980"/>
<evidence type="ECO:0000256" key="2">
    <source>
        <dbReference type="ARBA" id="ARBA00022741"/>
    </source>
</evidence>
<dbReference type="SMART" id="SM00220">
    <property type="entry name" value="S_TKc"/>
    <property type="match status" value="1"/>
</dbReference>
<dbReference type="eggNOG" id="ENOG502SSZ7">
    <property type="taxonomic scope" value="Eukaryota"/>
</dbReference>
<dbReference type="OrthoDB" id="4178238at2759"/>
<dbReference type="VEuPathDB" id="FungiDB:HMPREF1541_10635"/>
<dbReference type="GO" id="GO:0004672">
    <property type="term" value="F:protein kinase activity"/>
    <property type="evidence" value="ECO:0007669"/>
    <property type="project" value="InterPro"/>
</dbReference>
<dbReference type="GO" id="GO:0005524">
    <property type="term" value="F:ATP binding"/>
    <property type="evidence" value="ECO:0007669"/>
    <property type="project" value="UniProtKB-KW"/>
</dbReference>
<dbReference type="Pfam" id="PF00069">
    <property type="entry name" value="Pkinase"/>
    <property type="match status" value="1"/>
</dbReference>
<reference evidence="6 7" key="1">
    <citation type="submission" date="2013-03" db="EMBL/GenBank/DDBJ databases">
        <title>The Genome Sequence of Phialophora europaea CBS 101466.</title>
        <authorList>
            <consortium name="The Broad Institute Genomics Platform"/>
            <person name="Cuomo C."/>
            <person name="de Hoog S."/>
            <person name="Gorbushina A."/>
            <person name="Walker B."/>
            <person name="Young S.K."/>
            <person name="Zeng Q."/>
            <person name="Gargeya S."/>
            <person name="Fitzgerald M."/>
            <person name="Haas B."/>
            <person name="Abouelleil A."/>
            <person name="Allen A.W."/>
            <person name="Alvarado L."/>
            <person name="Arachchi H.M."/>
            <person name="Berlin A.M."/>
            <person name="Chapman S.B."/>
            <person name="Gainer-Dewar J."/>
            <person name="Goldberg J."/>
            <person name="Griggs A."/>
            <person name="Gujja S."/>
            <person name="Hansen M."/>
            <person name="Howarth C."/>
            <person name="Imamovic A."/>
            <person name="Ireland A."/>
            <person name="Larimer J."/>
            <person name="McCowan C."/>
            <person name="Murphy C."/>
            <person name="Pearson M."/>
            <person name="Poon T.W."/>
            <person name="Priest M."/>
            <person name="Roberts A."/>
            <person name="Saif S."/>
            <person name="Shea T."/>
            <person name="Sisk P."/>
            <person name="Sykes S."/>
            <person name="Wortman J."/>
            <person name="Nusbaum C."/>
            <person name="Birren B."/>
        </authorList>
    </citation>
    <scope>NUCLEOTIDE SEQUENCE [LARGE SCALE GENOMIC DNA]</scope>
    <source>
        <strain evidence="6 7">CBS 101466</strain>
    </source>
</reference>
<organism evidence="6 7">
    <name type="scientific">Cyphellophora europaea (strain CBS 101466)</name>
    <name type="common">Phialophora europaea</name>
    <dbReference type="NCBI Taxonomy" id="1220924"/>
    <lineage>
        <taxon>Eukaryota</taxon>
        <taxon>Fungi</taxon>
        <taxon>Dikarya</taxon>
        <taxon>Ascomycota</taxon>
        <taxon>Pezizomycotina</taxon>
        <taxon>Eurotiomycetes</taxon>
        <taxon>Chaetothyriomycetidae</taxon>
        <taxon>Chaetothyriales</taxon>
        <taxon>Cyphellophoraceae</taxon>
        <taxon>Cyphellophora</taxon>
    </lineage>
</organism>
<keyword evidence="7" id="KW-1185">Reference proteome</keyword>
<dbReference type="PANTHER" id="PTHR45832">
    <property type="entry name" value="SERINE/THREONINE-PROTEIN KINASE SAMKA-RELATED-RELATED"/>
    <property type="match status" value="1"/>
</dbReference>
<name>W2S980_CYPE1</name>
<dbReference type="InterPro" id="IPR000719">
    <property type="entry name" value="Prot_kinase_dom"/>
</dbReference>
<accession>W2S980</accession>
<sequence>MSLPSNRHTQFNLLGLAGTDSNASSSEVAQTQHPAGMLEEKTLNKKRARSPEDVPEMVSDTSKKTSRLDRIQATEPLRPKAIKESPWKYYEKIYDLELAGEVEVAVRKADPNELVHVRTFTSPGAEKALYRYQHLQHANIVTALDAFTTDTGLFLVVEAMPISLERMVQSPAYPNEAQLAAIMGQLLKGIAYLEAEGLEHGSLCCSNILLDTDGTLKISNQECCGVMSRSKDGRDDLRALSSIMMELMQKYVKEDAAIGIDDLHRWQSSSDAVGLLSATTSAASAAELLKVSIGRNICDTVL</sequence>
<dbReference type="SUPFAM" id="SSF56112">
    <property type="entry name" value="Protein kinase-like (PK-like)"/>
    <property type="match status" value="1"/>
</dbReference>
<dbReference type="RefSeq" id="XP_008713527.1">
    <property type="nucleotide sequence ID" value="XM_008715305.1"/>
</dbReference>
<proteinExistence type="inferred from homology"/>
<dbReference type="GeneID" id="19977974"/>
<dbReference type="STRING" id="1220924.W2S980"/>
<dbReference type="InParanoid" id="W2S980"/>